<reference evidence="1 2" key="1">
    <citation type="journal article" date="2018" name="Front. Plant Sci.">
        <title>Red Clover (Trifolium pratense) and Zigzag Clover (T. medium) - A Picture of Genomic Similarities and Differences.</title>
        <authorList>
            <person name="Dluhosova J."/>
            <person name="Istvanek J."/>
            <person name="Nedelnik J."/>
            <person name="Repkova J."/>
        </authorList>
    </citation>
    <scope>NUCLEOTIDE SEQUENCE [LARGE SCALE GENOMIC DNA]</scope>
    <source>
        <strain evidence="2">cv. 10/8</strain>
        <tissue evidence="1">Leaf</tissue>
    </source>
</reference>
<comment type="caution">
    <text evidence="1">The sequence shown here is derived from an EMBL/GenBank/DDBJ whole genome shotgun (WGS) entry which is preliminary data.</text>
</comment>
<protein>
    <submittedName>
        <fullName evidence="1">Uncharacterized protein</fullName>
    </submittedName>
</protein>
<keyword evidence="2" id="KW-1185">Reference proteome</keyword>
<proteinExistence type="predicted"/>
<accession>A0A392SLC0</accession>
<dbReference type="AlphaFoldDB" id="A0A392SLC0"/>
<dbReference type="EMBL" id="LXQA010390812">
    <property type="protein sequence ID" value="MCI48730.1"/>
    <property type="molecule type" value="Genomic_DNA"/>
</dbReference>
<sequence length="59" mass="6371">GRTDCRQNQEFFQPNSLGKGTAHLTSCPVAKRSFCSSPFPSATSSNPFQLLLVSIPSNL</sequence>
<organism evidence="1 2">
    <name type="scientific">Trifolium medium</name>
    <dbReference type="NCBI Taxonomy" id="97028"/>
    <lineage>
        <taxon>Eukaryota</taxon>
        <taxon>Viridiplantae</taxon>
        <taxon>Streptophyta</taxon>
        <taxon>Embryophyta</taxon>
        <taxon>Tracheophyta</taxon>
        <taxon>Spermatophyta</taxon>
        <taxon>Magnoliopsida</taxon>
        <taxon>eudicotyledons</taxon>
        <taxon>Gunneridae</taxon>
        <taxon>Pentapetalae</taxon>
        <taxon>rosids</taxon>
        <taxon>fabids</taxon>
        <taxon>Fabales</taxon>
        <taxon>Fabaceae</taxon>
        <taxon>Papilionoideae</taxon>
        <taxon>50 kb inversion clade</taxon>
        <taxon>NPAAA clade</taxon>
        <taxon>Hologalegina</taxon>
        <taxon>IRL clade</taxon>
        <taxon>Trifolieae</taxon>
        <taxon>Trifolium</taxon>
    </lineage>
</organism>
<name>A0A392SLC0_9FABA</name>
<evidence type="ECO:0000313" key="1">
    <source>
        <dbReference type="EMBL" id="MCI48730.1"/>
    </source>
</evidence>
<evidence type="ECO:0000313" key="2">
    <source>
        <dbReference type="Proteomes" id="UP000265520"/>
    </source>
</evidence>
<dbReference type="Proteomes" id="UP000265520">
    <property type="component" value="Unassembled WGS sequence"/>
</dbReference>
<feature type="non-terminal residue" evidence="1">
    <location>
        <position position="1"/>
    </location>
</feature>